<dbReference type="EMBL" id="CM026427">
    <property type="protein sequence ID" value="KAG0570712.1"/>
    <property type="molecule type" value="Genomic_DNA"/>
</dbReference>
<evidence type="ECO:0000256" key="1">
    <source>
        <dbReference type="SAM" id="SignalP"/>
    </source>
</evidence>
<organism evidence="2 3">
    <name type="scientific">Ceratodon purpureus</name>
    <name type="common">Fire moss</name>
    <name type="synonym">Dicranum purpureum</name>
    <dbReference type="NCBI Taxonomy" id="3225"/>
    <lineage>
        <taxon>Eukaryota</taxon>
        <taxon>Viridiplantae</taxon>
        <taxon>Streptophyta</taxon>
        <taxon>Embryophyta</taxon>
        <taxon>Bryophyta</taxon>
        <taxon>Bryophytina</taxon>
        <taxon>Bryopsida</taxon>
        <taxon>Dicranidae</taxon>
        <taxon>Pseudoditrichales</taxon>
        <taxon>Ditrichaceae</taxon>
        <taxon>Ceratodon</taxon>
    </lineage>
</organism>
<evidence type="ECO:0000313" key="2">
    <source>
        <dbReference type="EMBL" id="KAG0570712.1"/>
    </source>
</evidence>
<keyword evidence="3" id="KW-1185">Reference proteome</keyword>
<reference evidence="2 3" key="1">
    <citation type="submission" date="2020-06" db="EMBL/GenBank/DDBJ databases">
        <title>WGS assembly of Ceratodon purpureus strain R40.</title>
        <authorList>
            <person name="Carey S.B."/>
            <person name="Jenkins J."/>
            <person name="Shu S."/>
            <person name="Lovell J.T."/>
            <person name="Sreedasyam A."/>
            <person name="Maumus F."/>
            <person name="Tiley G.P."/>
            <person name="Fernandez-Pozo N."/>
            <person name="Barry K."/>
            <person name="Chen C."/>
            <person name="Wang M."/>
            <person name="Lipzen A."/>
            <person name="Daum C."/>
            <person name="Saski C.A."/>
            <person name="Payton A.C."/>
            <person name="Mcbreen J.C."/>
            <person name="Conrad R.E."/>
            <person name="Kollar L.M."/>
            <person name="Olsson S."/>
            <person name="Huttunen S."/>
            <person name="Landis J.B."/>
            <person name="Wickett N.J."/>
            <person name="Johnson M.G."/>
            <person name="Rensing S.A."/>
            <person name="Grimwood J."/>
            <person name="Schmutz J."/>
            <person name="Mcdaniel S.F."/>
        </authorList>
    </citation>
    <scope>NUCLEOTIDE SEQUENCE [LARGE SCALE GENOMIC DNA]</scope>
    <source>
        <strain evidence="2 3">R40</strain>
    </source>
</reference>
<feature type="signal peptide" evidence="1">
    <location>
        <begin position="1"/>
        <end position="16"/>
    </location>
</feature>
<sequence length="63" mass="7080">MLLLLFFAASARLRDSQPTRNAVADRMSTMPMHIAPHRNSDQRTHFYCVSGWCGVRMGGSGRI</sequence>
<gene>
    <name evidence="2" type="ORF">KC19_6G182600</name>
</gene>
<protein>
    <recommendedName>
        <fullName evidence="4">Secreted protein</fullName>
    </recommendedName>
</protein>
<dbReference type="Proteomes" id="UP000822688">
    <property type="component" value="Chromosome 6"/>
</dbReference>
<feature type="chain" id="PRO_5035922974" description="Secreted protein" evidence="1">
    <location>
        <begin position="17"/>
        <end position="63"/>
    </location>
</feature>
<keyword evidence="1" id="KW-0732">Signal</keyword>
<evidence type="ECO:0008006" key="4">
    <source>
        <dbReference type="Google" id="ProtNLM"/>
    </source>
</evidence>
<comment type="caution">
    <text evidence="2">The sequence shown here is derived from an EMBL/GenBank/DDBJ whole genome shotgun (WGS) entry which is preliminary data.</text>
</comment>
<dbReference type="AlphaFoldDB" id="A0A8T0HJ22"/>
<accession>A0A8T0HJ22</accession>
<name>A0A8T0HJ22_CERPU</name>
<evidence type="ECO:0000313" key="3">
    <source>
        <dbReference type="Proteomes" id="UP000822688"/>
    </source>
</evidence>
<proteinExistence type="predicted"/>